<feature type="transmembrane region" description="Helical" evidence="8">
    <location>
        <begin position="543"/>
        <end position="561"/>
    </location>
</feature>
<dbReference type="Gene3D" id="3.40.50.410">
    <property type="entry name" value="von Willebrand factor, type A domain"/>
    <property type="match status" value="1"/>
</dbReference>
<gene>
    <name evidence="10" type="ORF">URODEC1_LOCUS55924</name>
</gene>
<dbReference type="SUPFAM" id="SSF53300">
    <property type="entry name" value="vWA-like"/>
    <property type="match status" value="1"/>
</dbReference>
<protein>
    <recommendedName>
        <fullName evidence="9">VWFA domain-containing protein</fullName>
    </recommendedName>
</protein>
<keyword evidence="4 8" id="KW-0812">Transmembrane</keyword>
<evidence type="ECO:0000256" key="1">
    <source>
        <dbReference type="ARBA" id="ARBA00004651"/>
    </source>
</evidence>
<feature type="region of interest" description="Disordered" evidence="7">
    <location>
        <begin position="490"/>
        <end position="526"/>
    </location>
</feature>
<dbReference type="SMART" id="SM00327">
    <property type="entry name" value="VWA"/>
    <property type="match status" value="1"/>
</dbReference>
<reference evidence="10 11" key="2">
    <citation type="submission" date="2024-10" db="EMBL/GenBank/DDBJ databases">
        <authorList>
            <person name="Ryan C."/>
        </authorList>
    </citation>
    <scope>NUCLEOTIDE SEQUENCE [LARGE SCALE GENOMIC DNA]</scope>
</reference>
<feature type="compositionally biased region" description="Acidic residues" evidence="7">
    <location>
        <begin position="505"/>
        <end position="520"/>
    </location>
</feature>
<dbReference type="PROSITE" id="PS50234">
    <property type="entry name" value="VWFA"/>
    <property type="match status" value="1"/>
</dbReference>
<feature type="transmembrane region" description="Helical" evidence="8">
    <location>
        <begin position="581"/>
        <end position="600"/>
    </location>
</feature>
<evidence type="ECO:0000256" key="4">
    <source>
        <dbReference type="ARBA" id="ARBA00022692"/>
    </source>
</evidence>
<dbReference type="PANTHER" id="PTHR10579:SF129">
    <property type="entry name" value="OS01G0640200 PROTEIN"/>
    <property type="match status" value="1"/>
</dbReference>
<dbReference type="AlphaFoldDB" id="A0ABC9ANU7"/>
<dbReference type="InterPro" id="IPR006702">
    <property type="entry name" value="CASP_dom"/>
</dbReference>
<sequence length="685" mass="74714">MVFNDDEEPPPAKPGPARPMQRVQLIKYHSLNAPLAPNDQKVVLELKGASSATSRAPLDLVTVIDISGSMVLEGRLDSAKRALRFIIRKITNDDRLSIVQFDDEATRICGLRCATEAAKADLEALVAKLEPCGLTNIQAGLETGLSVLNGRSFTTGRAASIMLLSDGGENMGNARSVDPGSVPVHTFGFGSGHDSTLMGAIAKKSLGGVYNFVYDSNNEGRMQGPSPFLFPLGWALAPASTRGYGSSPGNKPTVLSEAFSQILAGLVTIIAQDVELTVTPFLDEAIINKVDAGTYPTSTATDGITIQIQFGTLYSAEERKVIVELALRDHTSFRPYSSDVAKVLYRFSFEGQQFTSNTELVTIYRSRKAPDAADDAPPPQVQAEVARRQHADSIKAAMEKADRDNLEDARNILVEALKALERLADPMVDMLRKELHKLLELFKSKAIYERQGRPAAISSLASHDRQRFTARGDAEDIRIFATQRMDTYLEQAKQDDDRPIPTAAADDDKEEPEPEPDLEPELVPQDVPAAPKPMAWEGRTLSMALRAIAAVLSLLAFSIMASARTSGWNDSGRFETYRYTIGVNVVVCFYSIVQAVAKIHRLVWPSSISQSISSYCCSLFLDQALAYLLISASSAAASRNHLWVSKLGTDQYNKKINIAVWFSFLGFLALSANALISMANLFSRI</sequence>
<proteinExistence type="inferred from homology"/>
<dbReference type="InterPro" id="IPR002035">
    <property type="entry name" value="VWF_A"/>
</dbReference>
<evidence type="ECO:0000256" key="8">
    <source>
        <dbReference type="SAM" id="Phobius"/>
    </source>
</evidence>
<dbReference type="GO" id="GO:0005886">
    <property type="term" value="C:plasma membrane"/>
    <property type="evidence" value="ECO:0007669"/>
    <property type="project" value="UniProtKB-SubCell"/>
</dbReference>
<dbReference type="EMBL" id="OZ075131">
    <property type="protein sequence ID" value="CAL4980969.1"/>
    <property type="molecule type" value="Genomic_DNA"/>
</dbReference>
<feature type="transmembrane region" description="Helical" evidence="8">
    <location>
        <begin position="658"/>
        <end position="682"/>
    </location>
</feature>
<feature type="transmembrane region" description="Helical" evidence="8">
    <location>
        <begin position="612"/>
        <end position="638"/>
    </location>
</feature>
<dbReference type="InterPro" id="IPR036465">
    <property type="entry name" value="vWFA_dom_sf"/>
</dbReference>
<keyword evidence="5 8" id="KW-1133">Transmembrane helix</keyword>
<evidence type="ECO:0000256" key="2">
    <source>
        <dbReference type="ARBA" id="ARBA00007651"/>
    </source>
</evidence>
<dbReference type="InterPro" id="IPR051266">
    <property type="entry name" value="CLCR"/>
</dbReference>
<evidence type="ECO:0000256" key="6">
    <source>
        <dbReference type="ARBA" id="ARBA00023136"/>
    </source>
</evidence>
<evidence type="ECO:0000256" key="5">
    <source>
        <dbReference type="ARBA" id="ARBA00022989"/>
    </source>
</evidence>
<organism evidence="10 11">
    <name type="scientific">Urochloa decumbens</name>
    <dbReference type="NCBI Taxonomy" id="240449"/>
    <lineage>
        <taxon>Eukaryota</taxon>
        <taxon>Viridiplantae</taxon>
        <taxon>Streptophyta</taxon>
        <taxon>Embryophyta</taxon>
        <taxon>Tracheophyta</taxon>
        <taxon>Spermatophyta</taxon>
        <taxon>Magnoliopsida</taxon>
        <taxon>Liliopsida</taxon>
        <taxon>Poales</taxon>
        <taxon>Poaceae</taxon>
        <taxon>PACMAD clade</taxon>
        <taxon>Panicoideae</taxon>
        <taxon>Panicodae</taxon>
        <taxon>Paniceae</taxon>
        <taxon>Melinidinae</taxon>
        <taxon>Urochloa</taxon>
    </lineage>
</organism>
<evidence type="ECO:0000256" key="3">
    <source>
        <dbReference type="ARBA" id="ARBA00022475"/>
    </source>
</evidence>
<keyword evidence="6 8" id="KW-0472">Membrane</keyword>
<dbReference type="Pfam" id="PF13519">
    <property type="entry name" value="VWA_2"/>
    <property type="match status" value="1"/>
</dbReference>
<accession>A0ABC9ANU7</accession>
<keyword evidence="11" id="KW-1185">Reference proteome</keyword>
<evidence type="ECO:0000313" key="10">
    <source>
        <dbReference type="EMBL" id="CAL4980969.1"/>
    </source>
</evidence>
<name>A0ABC9ANU7_9POAL</name>
<keyword evidence="3" id="KW-1003">Cell membrane</keyword>
<comment type="subcellular location">
    <subcellularLocation>
        <location evidence="1">Cell membrane</location>
        <topology evidence="1">Multi-pass membrane protein</topology>
    </subcellularLocation>
</comment>
<dbReference type="PANTHER" id="PTHR10579">
    <property type="entry name" value="CALCIUM-ACTIVATED CHLORIDE CHANNEL REGULATOR"/>
    <property type="match status" value="1"/>
</dbReference>
<evidence type="ECO:0000259" key="9">
    <source>
        <dbReference type="PROSITE" id="PS50234"/>
    </source>
</evidence>
<dbReference type="Pfam" id="PF04535">
    <property type="entry name" value="CASP_dom"/>
    <property type="match status" value="1"/>
</dbReference>
<dbReference type="Pfam" id="PF14624">
    <property type="entry name" value="Vwaint"/>
    <property type="match status" value="1"/>
</dbReference>
<dbReference type="InterPro" id="IPR032838">
    <property type="entry name" value="Vwaint_dom"/>
</dbReference>
<evidence type="ECO:0000256" key="7">
    <source>
        <dbReference type="SAM" id="MobiDB-lite"/>
    </source>
</evidence>
<feature type="domain" description="VWFA" evidence="9">
    <location>
        <begin position="59"/>
        <end position="232"/>
    </location>
</feature>
<comment type="similarity">
    <text evidence="2">Belongs to the Casparian strip membrane proteins (CASP) family.</text>
</comment>
<evidence type="ECO:0000313" key="11">
    <source>
        <dbReference type="Proteomes" id="UP001497457"/>
    </source>
</evidence>
<dbReference type="Proteomes" id="UP001497457">
    <property type="component" value="Chromosome 21rd"/>
</dbReference>
<reference evidence="11" key="1">
    <citation type="submission" date="2024-06" db="EMBL/GenBank/DDBJ databases">
        <authorList>
            <person name="Ryan C."/>
        </authorList>
    </citation>
    <scope>NUCLEOTIDE SEQUENCE [LARGE SCALE GENOMIC DNA]</scope>
</reference>